<name>A0A6V7W355_MELEN</name>
<evidence type="ECO:0000313" key="3">
    <source>
        <dbReference type="Proteomes" id="UP000580250"/>
    </source>
</evidence>
<comment type="caution">
    <text evidence="2">The sequence shown here is derived from an EMBL/GenBank/DDBJ whole genome shotgun (WGS) entry which is preliminary data.</text>
</comment>
<proteinExistence type="predicted"/>
<dbReference type="EMBL" id="CAJEWN010000399">
    <property type="protein sequence ID" value="CAD2181424.1"/>
    <property type="molecule type" value="Genomic_DNA"/>
</dbReference>
<dbReference type="AlphaFoldDB" id="A0A6V7W355"/>
<evidence type="ECO:0000256" key="1">
    <source>
        <dbReference type="SAM" id="MobiDB-lite"/>
    </source>
</evidence>
<gene>
    <name evidence="2" type="ORF">MENT_LOCUS33567</name>
</gene>
<organism evidence="2 3">
    <name type="scientific">Meloidogyne enterolobii</name>
    <name type="common">Root-knot nematode worm</name>
    <name type="synonym">Meloidogyne mayaguensis</name>
    <dbReference type="NCBI Taxonomy" id="390850"/>
    <lineage>
        <taxon>Eukaryota</taxon>
        <taxon>Metazoa</taxon>
        <taxon>Ecdysozoa</taxon>
        <taxon>Nematoda</taxon>
        <taxon>Chromadorea</taxon>
        <taxon>Rhabditida</taxon>
        <taxon>Tylenchina</taxon>
        <taxon>Tylenchomorpha</taxon>
        <taxon>Tylenchoidea</taxon>
        <taxon>Meloidogynidae</taxon>
        <taxon>Meloidogyninae</taxon>
        <taxon>Meloidogyne</taxon>
    </lineage>
</organism>
<sequence>MNIRDENGNDLNSNDVLQTIRPGSQHPHSTIKLNGIEAILMESIKNLGSAASPFTRVFTNSTKLAKFNLFLNLIKWKNGKISKNIFNNLKLKEIGGKGAKNPFLEICFKFNEIGKYFIYIYNYPLPKHLFQFFVKVEVANKEKCLRKFL</sequence>
<reference evidence="2 3" key="1">
    <citation type="submission" date="2020-08" db="EMBL/GenBank/DDBJ databases">
        <authorList>
            <person name="Koutsovoulos G."/>
            <person name="Danchin GJ E."/>
        </authorList>
    </citation>
    <scope>NUCLEOTIDE SEQUENCE [LARGE SCALE GENOMIC DNA]</scope>
</reference>
<accession>A0A6V7W355</accession>
<evidence type="ECO:0000313" key="2">
    <source>
        <dbReference type="EMBL" id="CAD2181424.1"/>
    </source>
</evidence>
<protein>
    <submittedName>
        <fullName evidence="2">Uncharacterized protein</fullName>
    </submittedName>
</protein>
<feature type="region of interest" description="Disordered" evidence="1">
    <location>
        <begin position="1"/>
        <end position="26"/>
    </location>
</feature>
<dbReference type="Proteomes" id="UP000580250">
    <property type="component" value="Unassembled WGS sequence"/>
</dbReference>